<dbReference type="Gene3D" id="3.20.20.80">
    <property type="entry name" value="Glycosidases"/>
    <property type="match status" value="1"/>
</dbReference>
<comment type="similarity">
    <text evidence="3 13">Belongs to the glycosyl hydrolase 17 family.</text>
</comment>
<evidence type="ECO:0000256" key="5">
    <source>
        <dbReference type="ARBA" id="ARBA00022622"/>
    </source>
</evidence>
<dbReference type="FunFam" id="3.20.20.80:FF:000002">
    <property type="entry name" value="Glucan endo-1,3-beta-glucosidase 3"/>
    <property type="match status" value="1"/>
</dbReference>
<dbReference type="SMART" id="SM00768">
    <property type="entry name" value="X8"/>
    <property type="match status" value="1"/>
</dbReference>
<keyword evidence="18" id="KW-1185">Reference proteome</keyword>
<dbReference type="InterPro" id="IPR017853">
    <property type="entry name" value="GH"/>
</dbReference>
<evidence type="ECO:0000256" key="14">
    <source>
        <dbReference type="RuleBase" id="RU004336"/>
    </source>
</evidence>
<dbReference type="SUPFAM" id="SSF51445">
    <property type="entry name" value="(Trans)glycosidases"/>
    <property type="match status" value="1"/>
</dbReference>
<dbReference type="InterPro" id="IPR012946">
    <property type="entry name" value="X8"/>
</dbReference>
<dbReference type="FunFam" id="1.20.58.1040:FF:000003">
    <property type="entry name" value="glucan endo-1,3-beta-glucosidase 7"/>
    <property type="match status" value="1"/>
</dbReference>
<dbReference type="GO" id="GO:0005975">
    <property type="term" value="P:carbohydrate metabolic process"/>
    <property type="evidence" value="ECO:0007669"/>
    <property type="project" value="InterPro"/>
</dbReference>
<keyword evidence="5" id="KW-0472">Membrane</keyword>
<evidence type="ECO:0000256" key="3">
    <source>
        <dbReference type="ARBA" id="ARBA00008773"/>
    </source>
</evidence>
<organism evidence="17 18">
    <name type="scientific">Dovyalis caffra</name>
    <dbReference type="NCBI Taxonomy" id="77055"/>
    <lineage>
        <taxon>Eukaryota</taxon>
        <taxon>Viridiplantae</taxon>
        <taxon>Streptophyta</taxon>
        <taxon>Embryophyta</taxon>
        <taxon>Tracheophyta</taxon>
        <taxon>Spermatophyta</taxon>
        <taxon>Magnoliopsida</taxon>
        <taxon>eudicotyledons</taxon>
        <taxon>Gunneridae</taxon>
        <taxon>Pentapetalae</taxon>
        <taxon>rosids</taxon>
        <taxon>fabids</taxon>
        <taxon>Malpighiales</taxon>
        <taxon>Salicaceae</taxon>
        <taxon>Flacourtieae</taxon>
        <taxon>Dovyalis</taxon>
    </lineage>
</organism>
<accession>A0AAV1RCI2</accession>
<proteinExistence type="inferred from homology"/>
<dbReference type="InterPro" id="IPR000490">
    <property type="entry name" value="Glyco_hydro_17"/>
</dbReference>
<dbReference type="EMBL" id="CAWUPB010000913">
    <property type="protein sequence ID" value="CAK7331542.1"/>
    <property type="molecule type" value="Genomic_DNA"/>
</dbReference>
<keyword evidence="7 14" id="KW-0378">Hydrolase</keyword>
<evidence type="ECO:0000313" key="17">
    <source>
        <dbReference type="EMBL" id="CAK7331542.1"/>
    </source>
</evidence>
<keyword evidence="9" id="KW-1015">Disulfide bond</keyword>
<evidence type="ECO:0000256" key="7">
    <source>
        <dbReference type="ARBA" id="ARBA00022801"/>
    </source>
</evidence>
<name>A0AAV1RCI2_9ROSI</name>
<evidence type="ECO:0000256" key="8">
    <source>
        <dbReference type="ARBA" id="ARBA00022821"/>
    </source>
</evidence>
<evidence type="ECO:0000256" key="12">
    <source>
        <dbReference type="ARBA" id="ARBA00033417"/>
    </source>
</evidence>
<evidence type="ECO:0000256" key="10">
    <source>
        <dbReference type="ARBA" id="ARBA00023295"/>
    </source>
</evidence>
<dbReference type="Gene3D" id="1.20.58.1040">
    <property type="match status" value="1"/>
</dbReference>
<dbReference type="Proteomes" id="UP001314170">
    <property type="component" value="Unassembled WGS sequence"/>
</dbReference>
<dbReference type="EC" id="3.2.1.39" evidence="4"/>
<comment type="subcellular location">
    <subcellularLocation>
        <location evidence="2">Cell membrane</location>
        <topology evidence="2">Lipid-anchor</topology>
        <topology evidence="2">GPI-anchor</topology>
    </subcellularLocation>
</comment>
<keyword evidence="5" id="KW-0449">Lipoprotein</keyword>
<dbReference type="InterPro" id="IPR044965">
    <property type="entry name" value="Glyco_hydro_17_plant"/>
</dbReference>
<dbReference type="Pfam" id="PF07983">
    <property type="entry name" value="X8"/>
    <property type="match status" value="1"/>
</dbReference>
<evidence type="ECO:0000256" key="9">
    <source>
        <dbReference type="ARBA" id="ARBA00023157"/>
    </source>
</evidence>
<keyword evidence="6" id="KW-0732">Signal</keyword>
<evidence type="ECO:0000256" key="13">
    <source>
        <dbReference type="RuleBase" id="RU004335"/>
    </source>
</evidence>
<evidence type="ECO:0000256" key="2">
    <source>
        <dbReference type="ARBA" id="ARBA00004609"/>
    </source>
</evidence>
<dbReference type="Pfam" id="PF00332">
    <property type="entry name" value="Glyco_hydro_17"/>
    <property type="match status" value="1"/>
</dbReference>
<dbReference type="GO" id="GO:0098552">
    <property type="term" value="C:side of membrane"/>
    <property type="evidence" value="ECO:0007669"/>
    <property type="project" value="UniProtKB-KW"/>
</dbReference>
<comment type="catalytic activity">
    <reaction evidence="1">
        <text>Hydrolysis of (1-&gt;3)-beta-D-glucosidic linkages in (1-&gt;3)-beta-D-glucans.</text>
        <dbReference type="EC" id="3.2.1.39"/>
    </reaction>
</comment>
<feature type="domain" description="X8" evidence="16">
    <location>
        <begin position="451"/>
        <end position="533"/>
    </location>
</feature>
<keyword evidence="5" id="KW-0336">GPI-anchor</keyword>
<evidence type="ECO:0000256" key="11">
    <source>
        <dbReference type="ARBA" id="ARBA00033335"/>
    </source>
</evidence>
<feature type="compositionally biased region" description="Low complexity" evidence="15">
    <location>
        <begin position="432"/>
        <end position="448"/>
    </location>
</feature>
<sequence length="574" mass="63145">MHNTIRGKKNGKTLYLPLLFFFFFFFFTLHHHYLRSASAAYTIGVNYGTVADNLPPPSQVANFLKTQTIIDRIKIFDTNPDILRAFANTGISVTVTVGNGDIPSLAKLPAAQSWIAANILPFHPQTTIKYIAVGNEVLATSDKILIAHTLPALKALTSALQLANITTIHVSTPHSLGILSSSEPPSTGKFRKGYDQRIFAPMLDFHRKAKSPFMVNPYPYFGFKAETLNYALFKPNSGVFDAATGKNYTNMLDAQLDAVYSAMKRLGYDDVDIVVAETGWPSVGDPNQPGVSMENAVSYNKNLVKHVNSGKGTPLMPNRTFETYIFSLFNENLKSSVSERNFGLFKPDLTPVYDVGVLRTDKVISKSMIPTVPLTRLALSKTMVPVTNVDFSKLRSDTSSFYVGMRSEDKCLVTHSFPFFSASQALAPTAGSGATATARAPSPSSPGRQRQWCVPRSDASDEALQKNIDYVCSSGVDCKPIQQGGPCFDPNTVRSHASYAMNAYYQAFGRHDINCDFSHTGVLTSTDPSKCFFLFFPSFFFCPTSLRGLRLSFRRAKGAAKVGGRNIEEILLHR</sequence>
<evidence type="ECO:0000256" key="6">
    <source>
        <dbReference type="ARBA" id="ARBA00022729"/>
    </source>
</evidence>
<evidence type="ECO:0000256" key="4">
    <source>
        <dbReference type="ARBA" id="ARBA00012780"/>
    </source>
</evidence>
<reference evidence="17 18" key="1">
    <citation type="submission" date="2024-01" db="EMBL/GenBank/DDBJ databases">
        <authorList>
            <person name="Waweru B."/>
        </authorList>
    </citation>
    <scope>NUCLEOTIDE SEQUENCE [LARGE SCALE GENOMIC DNA]</scope>
</reference>
<evidence type="ECO:0000256" key="1">
    <source>
        <dbReference type="ARBA" id="ARBA00000382"/>
    </source>
</evidence>
<feature type="region of interest" description="Disordered" evidence="15">
    <location>
        <begin position="432"/>
        <end position="453"/>
    </location>
</feature>
<evidence type="ECO:0000313" key="18">
    <source>
        <dbReference type="Proteomes" id="UP001314170"/>
    </source>
</evidence>
<dbReference type="AlphaFoldDB" id="A0AAV1RCI2"/>
<dbReference type="GO" id="GO:0042973">
    <property type="term" value="F:glucan endo-1,3-beta-D-glucosidase activity"/>
    <property type="evidence" value="ECO:0007669"/>
    <property type="project" value="UniProtKB-EC"/>
</dbReference>
<evidence type="ECO:0000256" key="15">
    <source>
        <dbReference type="SAM" id="MobiDB-lite"/>
    </source>
</evidence>
<keyword evidence="10 14" id="KW-0326">Glycosidase</keyword>
<dbReference type="PROSITE" id="PS00587">
    <property type="entry name" value="GLYCOSYL_HYDROL_F17"/>
    <property type="match status" value="1"/>
</dbReference>
<dbReference type="GO" id="GO:0006952">
    <property type="term" value="P:defense response"/>
    <property type="evidence" value="ECO:0007669"/>
    <property type="project" value="UniProtKB-KW"/>
</dbReference>
<evidence type="ECO:0000259" key="16">
    <source>
        <dbReference type="SMART" id="SM00768"/>
    </source>
</evidence>
<protein>
    <recommendedName>
        <fullName evidence="4">glucan endo-1,3-beta-D-glucosidase</fullName>
        <ecNumber evidence="4">3.2.1.39</ecNumber>
    </recommendedName>
    <alternativeName>
        <fullName evidence="11">(1-&gt;3)-beta-glucan endohydrolase</fullName>
    </alternativeName>
    <alternativeName>
        <fullName evidence="12">Beta-1,3-endoglucanase</fullName>
    </alternativeName>
</protein>
<dbReference type="GO" id="GO:0005886">
    <property type="term" value="C:plasma membrane"/>
    <property type="evidence" value="ECO:0007669"/>
    <property type="project" value="UniProtKB-SubCell"/>
</dbReference>
<comment type="caution">
    <text evidence="17">The sequence shown here is derived from an EMBL/GenBank/DDBJ whole genome shotgun (WGS) entry which is preliminary data.</text>
</comment>
<keyword evidence="8" id="KW-0611">Plant defense</keyword>
<gene>
    <name evidence="17" type="ORF">DCAF_LOCUS8524</name>
</gene>
<dbReference type="PANTHER" id="PTHR32227">
    <property type="entry name" value="GLUCAN ENDO-1,3-BETA-GLUCOSIDASE BG1-RELATED-RELATED"/>
    <property type="match status" value="1"/>
</dbReference>
<keyword evidence="5" id="KW-0325">Glycoprotein</keyword>